<evidence type="ECO:0000259" key="4">
    <source>
        <dbReference type="PROSITE" id="PS50113"/>
    </source>
</evidence>
<dbReference type="CDD" id="cd01949">
    <property type="entry name" value="GGDEF"/>
    <property type="match status" value="1"/>
</dbReference>
<dbReference type="SMART" id="SM00052">
    <property type="entry name" value="EAL"/>
    <property type="match status" value="1"/>
</dbReference>
<dbReference type="FunFam" id="3.30.70.270:FF:000001">
    <property type="entry name" value="Diguanylate cyclase domain protein"/>
    <property type="match status" value="1"/>
</dbReference>
<sequence length="699" mass="78619">MHESQPHLFDMQAYMPHGQCYLWQSDLLLLHTVSDALIVLSYYSIPFAMVYVLKRRQDIQFGWVYWLFGLFIFLCGTTHLLSIWNVWVPDYWASGLVKLATAAASLTTAVLIWPLIPKILAIPSQSQLMAANAALAKEIDNHRKTERELRKLSLAMQYSSSMVIITDHQAKVEYCNPAFYRITGFTEQEVIGHKANLLKSDLTANEIYDELWQTLNAGQDWHGEFLNRKKNGDLFWCLESITPILDDDNAISHFVSIIHDISDRKDSEEIIKHLAYFDPLTDLPNRALFNERLAQSISQARRHRTEFALLYMDLDRFKNINDTLGHLVGDKLLIEVGKRVTACLREHETVARLGGDEFAIIGLNLRTATDAGEIARRVIEQVNQAFFIDDHQLFIGTSLGIGVYPADGENSETLIKHADDALYQAKQRGRNKFEFYDASANALSLRRVTLEQHLHQALARGEFQLRYLPLVALPGGAPVGVEVLLRWHPDIGEVQPDEFIPIAEDSGLIVEIGAWVLRTACRDILTLPAAAGLMLAINLSPRQFKQPDLMNRIDAILAETGFPASRLAFEMTENMLMDNLDAAIAQMRAMKSRDMRLSIDDFGTGFSSLSNLRQLPIDTLKIDKSFIDDLHAETGDACIVRSIVGLAHGIHLQVVAEGVENERQTAMLGALDCDLAQGFHFSAPLNLAELRGYLETGRP</sequence>
<dbReference type="PROSITE" id="PS50887">
    <property type="entry name" value="GGDEF"/>
    <property type="match status" value="1"/>
</dbReference>
<dbReference type="InterPro" id="IPR043128">
    <property type="entry name" value="Rev_trsase/Diguanyl_cyclase"/>
</dbReference>
<comment type="cofactor">
    <cofactor evidence="1">
        <name>Mg(2+)</name>
        <dbReference type="ChEBI" id="CHEBI:18420"/>
    </cofactor>
</comment>
<dbReference type="SMART" id="SM00086">
    <property type="entry name" value="PAC"/>
    <property type="match status" value="1"/>
</dbReference>
<evidence type="ECO:0000313" key="8">
    <source>
        <dbReference type="Proteomes" id="UP000077628"/>
    </source>
</evidence>
<gene>
    <name evidence="7" type="ORF">A1355_15330</name>
</gene>
<dbReference type="InterPro" id="IPR000160">
    <property type="entry name" value="GGDEF_dom"/>
</dbReference>
<dbReference type="PROSITE" id="PS50113">
    <property type="entry name" value="PAC"/>
    <property type="match status" value="1"/>
</dbReference>
<evidence type="ECO:0000313" key="7">
    <source>
        <dbReference type="EMBL" id="OAI11864.1"/>
    </source>
</evidence>
<keyword evidence="2" id="KW-0472">Membrane</keyword>
<name>A0A177N2I4_9GAMM</name>
<keyword evidence="2" id="KW-0812">Transmembrane</keyword>
<dbReference type="PROSITE" id="PS50883">
    <property type="entry name" value="EAL"/>
    <property type="match status" value="1"/>
</dbReference>
<evidence type="ECO:0000256" key="2">
    <source>
        <dbReference type="SAM" id="Phobius"/>
    </source>
</evidence>
<dbReference type="NCBIfam" id="TIGR00229">
    <property type="entry name" value="sensory_box"/>
    <property type="match status" value="1"/>
</dbReference>
<dbReference type="AlphaFoldDB" id="A0A177N2I4"/>
<organism evidence="7 8">
    <name type="scientific">Methylomonas koyamae</name>
    <dbReference type="NCBI Taxonomy" id="702114"/>
    <lineage>
        <taxon>Bacteria</taxon>
        <taxon>Pseudomonadati</taxon>
        <taxon>Pseudomonadota</taxon>
        <taxon>Gammaproteobacteria</taxon>
        <taxon>Methylococcales</taxon>
        <taxon>Methylococcaceae</taxon>
        <taxon>Methylomonas</taxon>
    </lineage>
</organism>
<dbReference type="InterPro" id="IPR001633">
    <property type="entry name" value="EAL_dom"/>
</dbReference>
<accession>A0A177N2I4</accession>
<dbReference type="InterPro" id="IPR000014">
    <property type="entry name" value="PAS"/>
</dbReference>
<feature type="domain" description="PAC" evidence="4">
    <location>
        <begin position="219"/>
        <end position="273"/>
    </location>
</feature>
<dbReference type="SMART" id="SM00091">
    <property type="entry name" value="PAS"/>
    <property type="match status" value="1"/>
</dbReference>
<dbReference type="Pfam" id="PF25487">
    <property type="entry name" value="ETR1_N"/>
    <property type="match status" value="1"/>
</dbReference>
<dbReference type="Gene3D" id="3.30.70.270">
    <property type="match status" value="1"/>
</dbReference>
<dbReference type="SUPFAM" id="SSF55785">
    <property type="entry name" value="PYP-like sensor domain (PAS domain)"/>
    <property type="match status" value="1"/>
</dbReference>
<dbReference type="CDD" id="cd00130">
    <property type="entry name" value="PAS"/>
    <property type="match status" value="1"/>
</dbReference>
<dbReference type="SUPFAM" id="SSF55073">
    <property type="entry name" value="Nucleotide cyclase"/>
    <property type="match status" value="1"/>
</dbReference>
<dbReference type="PANTHER" id="PTHR44757">
    <property type="entry name" value="DIGUANYLATE CYCLASE DGCP"/>
    <property type="match status" value="1"/>
</dbReference>
<dbReference type="RefSeq" id="WP_064031619.1">
    <property type="nucleotide sequence ID" value="NZ_LUUK01000226.1"/>
</dbReference>
<dbReference type="InterPro" id="IPR001610">
    <property type="entry name" value="PAC"/>
</dbReference>
<feature type="domain" description="EAL" evidence="5">
    <location>
        <begin position="447"/>
        <end position="698"/>
    </location>
</feature>
<evidence type="ECO:0008006" key="9">
    <source>
        <dbReference type="Google" id="ProtNLM"/>
    </source>
</evidence>
<comment type="caution">
    <text evidence="7">The sequence shown here is derived from an EMBL/GenBank/DDBJ whole genome shotgun (WGS) entry which is preliminary data.</text>
</comment>
<dbReference type="Pfam" id="PF00990">
    <property type="entry name" value="GGDEF"/>
    <property type="match status" value="1"/>
</dbReference>
<keyword evidence="8" id="KW-1185">Reference proteome</keyword>
<dbReference type="Pfam" id="PF13426">
    <property type="entry name" value="PAS_9"/>
    <property type="match status" value="1"/>
</dbReference>
<evidence type="ECO:0000256" key="1">
    <source>
        <dbReference type="ARBA" id="ARBA00001946"/>
    </source>
</evidence>
<dbReference type="PROSITE" id="PS50112">
    <property type="entry name" value="PAS"/>
    <property type="match status" value="1"/>
</dbReference>
<dbReference type="InterPro" id="IPR052155">
    <property type="entry name" value="Biofilm_reg_signaling"/>
</dbReference>
<dbReference type="Proteomes" id="UP000077628">
    <property type="component" value="Unassembled WGS sequence"/>
</dbReference>
<proteinExistence type="predicted"/>
<reference evidence="8" key="1">
    <citation type="submission" date="2016-03" db="EMBL/GenBank/DDBJ databases">
        <authorList>
            <person name="Heylen K."/>
            <person name="De Vos P."/>
            <person name="Vekeman B."/>
        </authorList>
    </citation>
    <scope>NUCLEOTIDE SEQUENCE [LARGE SCALE GENOMIC DNA]</scope>
    <source>
        <strain evidence="8">R-45383</strain>
    </source>
</reference>
<dbReference type="Gene3D" id="3.20.20.450">
    <property type="entry name" value="EAL domain"/>
    <property type="match status" value="1"/>
</dbReference>
<dbReference type="CDD" id="cd01948">
    <property type="entry name" value="EAL"/>
    <property type="match status" value="1"/>
</dbReference>
<dbReference type="SUPFAM" id="SSF141868">
    <property type="entry name" value="EAL domain-like"/>
    <property type="match status" value="1"/>
</dbReference>
<dbReference type="GO" id="GO:0003824">
    <property type="term" value="F:catalytic activity"/>
    <property type="evidence" value="ECO:0007669"/>
    <property type="project" value="UniProtKB-ARBA"/>
</dbReference>
<dbReference type="InterPro" id="IPR000700">
    <property type="entry name" value="PAS-assoc_C"/>
</dbReference>
<dbReference type="OrthoDB" id="9804951at2"/>
<dbReference type="InterPro" id="IPR035965">
    <property type="entry name" value="PAS-like_dom_sf"/>
</dbReference>
<evidence type="ECO:0000259" key="6">
    <source>
        <dbReference type="PROSITE" id="PS50887"/>
    </source>
</evidence>
<evidence type="ECO:0000259" key="3">
    <source>
        <dbReference type="PROSITE" id="PS50112"/>
    </source>
</evidence>
<dbReference type="NCBIfam" id="TIGR00254">
    <property type="entry name" value="GGDEF"/>
    <property type="match status" value="1"/>
</dbReference>
<dbReference type="InterPro" id="IPR035919">
    <property type="entry name" value="EAL_sf"/>
</dbReference>
<dbReference type="EMBL" id="LUUK01000226">
    <property type="protein sequence ID" value="OAI11864.1"/>
    <property type="molecule type" value="Genomic_DNA"/>
</dbReference>
<dbReference type="InterPro" id="IPR029787">
    <property type="entry name" value="Nucleotide_cyclase"/>
</dbReference>
<feature type="domain" description="PAS" evidence="3">
    <location>
        <begin position="148"/>
        <end position="192"/>
    </location>
</feature>
<evidence type="ECO:0000259" key="5">
    <source>
        <dbReference type="PROSITE" id="PS50883"/>
    </source>
</evidence>
<feature type="transmembrane region" description="Helical" evidence="2">
    <location>
        <begin position="65"/>
        <end position="84"/>
    </location>
</feature>
<dbReference type="Pfam" id="PF00563">
    <property type="entry name" value="EAL"/>
    <property type="match status" value="1"/>
</dbReference>
<dbReference type="InterPro" id="IPR058544">
    <property type="entry name" value="ETR1_N"/>
</dbReference>
<dbReference type="SMART" id="SM00267">
    <property type="entry name" value="GGDEF"/>
    <property type="match status" value="1"/>
</dbReference>
<dbReference type="STRING" id="702114.A1355_15330"/>
<dbReference type="PANTHER" id="PTHR44757:SF2">
    <property type="entry name" value="BIOFILM ARCHITECTURE MAINTENANCE PROTEIN MBAA"/>
    <property type="match status" value="1"/>
</dbReference>
<feature type="domain" description="GGDEF" evidence="6">
    <location>
        <begin position="305"/>
        <end position="438"/>
    </location>
</feature>
<dbReference type="Gene3D" id="3.30.450.20">
    <property type="entry name" value="PAS domain"/>
    <property type="match status" value="1"/>
</dbReference>
<protein>
    <recommendedName>
        <fullName evidence="9">Diguanylate cyclase</fullName>
    </recommendedName>
</protein>
<feature type="transmembrane region" description="Helical" evidence="2">
    <location>
        <begin position="36"/>
        <end position="53"/>
    </location>
</feature>
<keyword evidence="2" id="KW-1133">Transmembrane helix</keyword>